<protein>
    <recommendedName>
        <fullName evidence="3">EfeO-type cupredoxin-like domain-containing protein</fullName>
    </recommendedName>
</protein>
<dbReference type="CDD" id="cd13921">
    <property type="entry name" value="Amicyanin"/>
    <property type="match status" value="1"/>
</dbReference>
<organism evidence="4 5">
    <name type="scientific">Trinickia fusca</name>
    <dbReference type="NCBI Taxonomy" id="2419777"/>
    <lineage>
        <taxon>Bacteria</taxon>
        <taxon>Pseudomonadati</taxon>
        <taxon>Pseudomonadota</taxon>
        <taxon>Betaproteobacteria</taxon>
        <taxon>Burkholderiales</taxon>
        <taxon>Burkholderiaceae</taxon>
        <taxon>Trinickia</taxon>
    </lineage>
</organism>
<dbReference type="InterPro" id="IPR028096">
    <property type="entry name" value="EfeO_Cupredoxin"/>
</dbReference>
<dbReference type="Pfam" id="PF13473">
    <property type="entry name" value="Cupredoxin_1"/>
    <property type="match status" value="1"/>
</dbReference>
<dbReference type="OrthoDB" id="9757546at2"/>
<reference evidence="4 5" key="1">
    <citation type="submission" date="2018-10" db="EMBL/GenBank/DDBJ databases">
        <title>Paraburkholderia sp. 7MK8-2, isolated from soil.</title>
        <authorList>
            <person name="Gao Z.-H."/>
            <person name="Qiu L.-H."/>
        </authorList>
    </citation>
    <scope>NUCLEOTIDE SEQUENCE [LARGE SCALE GENOMIC DNA]</scope>
    <source>
        <strain evidence="4 5">7MK8-2</strain>
    </source>
</reference>
<evidence type="ECO:0000256" key="2">
    <source>
        <dbReference type="SAM" id="SignalP"/>
    </source>
</evidence>
<dbReference type="AlphaFoldDB" id="A0A494X0A6"/>
<accession>A0A494X0A6</accession>
<evidence type="ECO:0000313" key="4">
    <source>
        <dbReference type="EMBL" id="RKP44195.1"/>
    </source>
</evidence>
<dbReference type="SUPFAM" id="SSF49503">
    <property type="entry name" value="Cupredoxins"/>
    <property type="match status" value="1"/>
</dbReference>
<proteinExistence type="predicted"/>
<feature type="domain" description="EfeO-type cupredoxin-like" evidence="3">
    <location>
        <begin position="19"/>
        <end position="110"/>
    </location>
</feature>
<name>A0A494X0A6_9BURK</name>
<dbReference type="Gene3D" id="2.60.40.420">
    <property type="entry name" value="Cupredoxins - blue copper proteins"/>
    <property type="match status" value="1"/>
</dbReference>
<dbReference type="PANTHER" id="PTHR36507">
    <property type="entry name" value="BLL1555 PROTEIN"/>
    <property type="match status" value="1"/>
</dbReference>
<evidence type="ECO:0000256" key="1">
    <source>
        <dbReference type="ARBA" id="ARBA00004418"/>
    </source>
</evidence>
<keyword evidence="2" id="KW-0732">Signal</keyword>
<dbReference type="RefSeq" id="WP_121281285.1">
    <property type="nucleotide sequence ID" value="NZ_RBZV01000014.1"/>
</dbReference>
<dbReference type="GO" id="GO:0042597">
    <property type="term" value="C:periplasmic space"/>
    <property type="evidence" value="ECO:0007669"/>
    <property type="project" value="UniProtKB-SubCell"/>
</dbReference>
<gene>
    <name evidence="4" type="ORF">D7S89_23635</name>
</gene>
<evidence type="ECO:0000259" key="3">
    <source>
        <dbReference type="Pfam" id="PF13473"/>
    </source>
</evidence>
<feature type="chain" id="PRO_5019809995" description="EfeO-type cupredoxin-like domain-containing protein" evidence="2">
    <location>
        <begin position="31"/>
        <end position="111"/>
    </location>
</feature>
<dbReference type="InterPro" id="IPR035668">
    <property type="entry name" value="Amicyanin"/>
</dbReference>
<evidence type="ECO:0000313" key="5">
    <source>
        <dbReference type="Proteomes" id="UP000280434"/>
    </source>
</evidence>
<comment type="caution">
    <text evidence="4">The sequence shown here is derived from an EMBL/GenBank/DDBJ whole genome shotgun (WGS) entry which is preliminary data.</text>
</comment>
<dbReference type="InterPro" id="IPR052721">
    <property type="entry name" value="ET_Amicyanin"/>
</dbReference>
<dbReference type="Proteomes" id="UP000280434">
    <property type="component" value="Unassembled WGS sequence"/>
</dbReference>
<sequence>MTRPHDAWRANALQGVLAVAAAAMPAALWAHTVPVTIEGLQFSPATVTVKRGDTVVWTNKDLVTHTVTADGVFDSHDIEPNHAWTYVAKQPGRYAYRCTLHPTMNGTLVVE</sequence>
<keyword evidence="5" id="KW-1185">Reference proteome</keyword>
<dbReference type="InterPro" id="IPR008972">
    <property type="entry name" value="Cupredoxin"/>
</dbReference>
<feature type="signal peptide" evidence="2">
    <location>
        <begin position="1"/>
        <end position="30"/>
    </location>
</feature>
<dbReference type="EMBL" id="RBZV01000014">
    <property type="protein sequence ID" value="RKP44195.1"/>
    <property type="molecule type" value="Genomic_DNA"/>
</dbReference>
<dbReference type="PANTHER" id="PTHR36507:SF1">
    <property type="entry name" value="BLL1555 PROTEIN"/>
    <property type="match status" value="1"/>
</dbReference>
<comment type="subcellular location">
    <subcellularLocation>
        <location evidence="1">Periplasm</location>
    </subcellularLocation>
</comment>